<dbReference type="EMBL" id="LJNI01000043">
    <property type="protein sequence ID" value="KPJ73115.1"/>
    <property type="molecule type" value="Genomic_DNA"/>
</dbReference>
<dbReference type="Pfam" id="PF04017">
    <property type="entry name" value="DUF366"/>
    <property type="match status" value="1"/>
</dbReference>
<proteinExistence type="predicted"/>
<dbReference type="PIRSF" id="PIRSF006503">
    <property type="entry name" value="UCP006503"/>
    <property type="match status" value="1"/>
</dbReference>
<reference evidence="1 2" key="1">
    <citation type="journal article" date="2015" name="Microbiome">
        <title>Genomic resolution of linkages in carbon, nitrogen, and sulfur cycling among widespread estuary sediment bacteria.</title>
        <authorList>
            <person name="Baker B.J."/>
            <person name="Lazar C.S."/>
            <person name="Teske A.P."/>
            <person name="Dick G.J."/>
        </authorList>
    </citation>
    <scope>NUCLEOTIDE SEQUENCE [LARGE SCALE GENOMIC DNA]</scope>
    <source>
        <strain evidence="1">DG_78</strain>
    </source>
</reference>
<evidence type="ECO:0008006" key="3">
    <source>
        <dbReference type="Google" id="ProtNLM"/>
    </source>
</evidence>
<evidence type="ECO:0000313" key="1">
    <source>
        <dbReference type="EMBL" id="KPJ73115.1"/>
    </source>
</evidence>
<accession>A0A0S7YFH3</accession>
<dbReference type="Proteomes" id="UP000051012">
    <property type="component" value="Unassembled WGS sequence"/>
</dbReference>
<dbReference type="SUPFAM" id="SSF55681">
    <property type="entry name" value="Class II aaRS and biotin synthetases"/>
    <property type="match status" value="1"/>
</dbReference>
<gene>
    <name evidence="1" type="ORF">AMJ52_04330</name>
</gene>
<dbReference type="Gene3D" id="3.30.930.10">
    <property type="entry name" value="Bira Bifunctional Protein, Domain 2"/>
    <property type="match status" value="1"/>
</dbReference>
<dbReference type="AlphaFoldDB" id="A0A0S7YFH3"/>
<protein>
    <recommendedName>
        <fullName evidence="3">DUF366 domain-containing protein</fullName>
    </recommendedName>
</protein>
<name>A0A0S7YFH3_UNCT6</name>
<evidence type="ECO:0000313" key="2">
    <source>
        <dbReference type="Proteomes" id="UP000051012"/>
    </source>
</evidence>
<comment type="caution">
    <text evidence="1">The sequence shown here is derived from an EMBL/GenBank/DDBJ whole genome shotgun (WGS) entry which is preliminary data.</text>
</comment>
<organism evidence="1 2">
    <name type="scientific">candidate division TA06 bacterium DG_78</name>
    <dbReference type="NCBI Taxonomy" id="1703772"/>
    <lineage>
        <taxon>Bacteria</taxon>
        <taxon>Bacteria division TA06</taxon>
    </lineage>
</organism>
<dbReference type="InterPro" id="IPR007162">
    <property type="entry name" value="DUF366"/>
</dbReference>
<sequence>MRYRFIKEEIAYTGEQLRSHFAYKNFGIIGDSIISFCGPCDVKLKEMVDIDDLKAGKSIYSELMLHFIIEHYDRDLEKAVLRQYLITDIVKDAINDVVGKLTIRRVNSDLYDDDNKLSVSVATVSPISTLIHFGVNVTSINTPVKTRGLRDYNIEPNEFANIIMDRYVKDYDKICAAQCKVRWVD</sequence>
<dbReference type="InterPro" id="IPR045864">
    <property type="entry name" value="aa-tRNA-synth_II/BPL/LPL"/>
</dbReference>